<dbReference type="KEGG" id="msei:MSEDJ_15000"/>
<feature type="transmembrane region" description="Helical" evidence="1">
    <location>
        <begin position="36"/>
        <end position="60"/>
    </location>
</feature>
<organism evidence="2 3">
    <name type="scientific">Mycolicibacterium sediminis</name>
    <dbReference type="NCBI Taxonomy" id="1286180"/>
    <lineage>
        <taxon>Bacteria</taxon>
        <taxon>Bacillati</taxon>
        <taxon>Actinomycetota</taxon>
        <taxon>Actinomycetes</taxon>
        <taxon>Mycobacteriales</taxon>
        <taxon>Mycobacteriaceae</taxon>
        <taxon>Mycolicibacterium</taxon>
    </lineage>
</organism>
<accession>A0A7I7QMA0</accession>
<keyword evidence="3" id="KW-1185">Reference proteome</keyword>
<dbReference type="Proteomes" id="UP000467193">
    <property type="component" value="Chromosome"/>
</dbReference>
<name>A0A7I7QMA0_9MYCO</name>
<evidence type="ECO:0000313" key="3">
    <source>
        <dbReference type="Proteomes" id="UP000467193"/>
    </source>
</evidence>
<dbReference type="AlphaFoldDB" id="A0A7I7QMA0"/>
<gene>
    <name evidence="2" type="ORF">MSEDJ_15000</name>
</gene>
<proteinExistence type="predicted"/>
<dbReference type="InterPro" id="IPR021414">
    <property type="entry name" value="DUF3054"/>
</dbReference>
<sequence>MTSDSRARRAVALALVADAACVLAFAAVGRRSHAEGLTVTGVLETAWPFLSGTALGWLIIRGWRNPSSVVPTGVAVWVATVVVGMALRRATSQGTAVSFVIVASLATGVLLLGWRGGAAILTRRRSVRPDR</sequence>
<keyword evidence="1" id="KW-0812">Transmembrane</keyword>
<evidence type="ECO:0000313" key="2">
    <source>
        <dbReference type="EMBL" id="BBY27404.1"/>
    </source>
</evidence>
<protein>
    <submittedName>
        <fullName evidence="2">Membrane protein</fullName>
    </submittedName>
</protein>
<evidence type="ECO:0000256" key="1">
    <source>
        <dbReference type="SAM" id="Phobius"/>
    </source>
</evidence>
<keyword evidence="1" id="KW-0472">Membrane</keyword>
<dbReference type="RefSeq" id="WP_163796286.1">
    <property type="nucleotide sequence ID" value="NZ_AP022588.1"/>
</dbReference>
<keyword evidence="1" id="KW-1133">Transmembrane helix</keyword>
<dbReference type="EMBL" id="AP022588">
    <property type="protein sequence ID" value="BBY27404.1"/>
    <property type="molecule type" value="Genomic_DNA"/>
</dbReference>
<dbReference type="Pfam" id="PF11255">
    <property type="entry name" value="DUF3054"/>
    <property type="match status" value="1"/>
</dbReference>
<feature type="transmembrane region" description="Helical" evidence="1">
    <location>
        <begin position="99"/>
        <end position="121"/>
    </location>
</feature>
<reference evidence="2 3" key="1">
    <citation type="journal article" date="2019" name="Emerg. Microbes Infect.">
        <title>Comprehensive subspecies identification of 175 nontuberculous mycobacteria species based on 7547 genomic profiles.</title>
        <authorList>
            <person name="Matsumoto Y."/>
            <person name="Kinjo T."/>
            <person name="Motooka D."/>
            <person name="Nabeya D."/>
            <person name="Jung N."/>
            <person name="Uechi K."/>
            <person name="Horii T."/>
            <person name="Iida T."/>
            <person name="Fujita J."/>
            <person name="Nakamura S."/>
        </authorList>
    </citation>
    <scope>NUCLEOTIDE SEQUENCE [LARGE SCALE GENOMIC DNA]</scope>
    <source>
        <strain evidence="2 3">JCM 17899</strain>
    </source>
</reference>
<feature type="transmembrane region" description="Helical" evidence="1">
    <location>
        <begin position="67"/>
        <end position="87"/>
    </location>
</feature>